<dbReference type="RefSeq" id="WP_106123789.1">
    <property type="nucleotide sequence ID" value="NZ_PVTY01000016.1"/>
</dbReference>
<protein>
    <submittedName>
        <fullName evidence="1">Uncharacterized protein</fullName>
    </submittedName>
</protein>
<dbReference type="Proteomes" id="UP000238217">
    <property type="component" value="Unassembled WGS sequence"/>
</dbReference>
<reference evidence="1 2" key="1">
    <citation type="submission" date="2018-03" db="EMBL/GenBank/DDBJ databases">
        <title>Comparative analysis of microorganisms from saline springs in Andes Mountain Range, Colombia.</title>
        <authorList>
            <person name="Rubin E."/>
        </authorList>
    </citation>
    <scope>NUCLEOTIDE SEQUENCE [LARGE SCALE GENOMIC DNA]</scope>
    <source>
        <strain evidence="1 2">CG 35</strain>
    </source>
</reference>
<evidence type="ECO:0000313" key="2">
    <source>
        <dbReference type="Proteomes" id="UP000238217"/>
    </source>
</evidence>
<dbReference type="AlphaFoldDB" id="A0A2T0YEB3"/>
<sequence length="200" mass="21674">MNNVIAIGSGIIGLAYARESATRAGAGSVSRETLGVLALDLFGGAYVNNTRACVRWYERAGQGRREHLVFAACHLHPLIVGATGQRDGERDNGMAWGLVHYGYMLLGTAVIRAFPARRRGLGAMLTAGGLVLDAVLGRSAAAPWFAWTYYPKLLLGHAAGSLWPDEYLGVDRWVASTRDTVYSESMRRTHDRPSPDGTLR</sequence>
<accession>A0A2T0YEB3</accession>
<evidence type="ECO:0000313" key="1">
    <source>
        <dbReference type="EMBL" id="PRZ13195.1"/>
    </source>
</evidence>
<comment type="caution">
    <text evidence="1">The sequence shown here is derived from an EMBL/GenBank/DDBJ whole genome shotgun (WGS) entry which is preliminary data.</text>
</comment>
<gene>
    <name evidence="1" type="ORF">BCL67_11670</name>
</gene>
<keyword evidence="2" id="KW-1185">Reference proteome</keyword>
<organism evidence="1 2">
    <name type="scientific">Nesterenkonia sandarakina</name>
    <dbReference type="NCBI Taxonomy" id="272918"/>
    <lineage>
        <taxon>Bacteria</taxon>
        <taxon>Bacillati</taxon>
        <taxon>Actinomycetota</taxon>
        <taxon>Actinomycetes</taxon>
        <taxon>Micrococcales</taxon>
        <taxon>Micrococcaceae</taxon>
        <taxon>Nesterenkonia</taxon>
    </lineage>
</organism>
<dbReference type="OrthoDB" id="1550909at2"/>
<dbReference type="EMBL" id="PVTY01000016">
    <property type="protein sequence ID" value="PRZ13195.1"/>
    <property type="molecule type" value="Genomic_DNA"/>
</dbReference>
<name>A0A2T0YEB3_9MICC</name>
<proteinExistence type="predicted"/>